<evidence type="ECO:0000256" key="5">
    <source>
        <dbReference type="RuleBase" id="RU362066"/>
    </source>
</evidence>
<keyword evidence="4 5" id="KW-0975">Bacterial flagellum</keyword>
<dbReference type="GO" id="GO:0007155">
    <property type="term" value="P:cell adhesion"/>
    <property type="evidence" value="ECO:0007669"/>
    <property type="project" value="InterPro"/>
</dbReference>
<keyword evidence="8" id="KW-0282">Flagellum</keyword>
<dbReference type="PANTHER" id="PTHR30288:SF0">
    <property type="entry name" value="FLAGELLAR HOOK-ASSOCIATED PROTEIN 2"/>
    <property type="match status" value="1"/>
</dbReference>
<keyword evidence="8" id="KW-0966">Cell projection</keyword>
<proteinExistence type="inferred from homology"/>
<gene>
    <name evidence="8" type="primary">fliD</name>
    <name evidence="8" type="ORF">OSH02_16290</name>
</gene>
<comment type="similarity">
    <text evidence="1 5">Belongs to the FliD family.</text>
</comment>
<dbReference type="GO" id="GO:0071973">
    <property type="term" value="P:bacterial-type flagellum-dependent cell motility"/>
    <property type="evidence" value="ECO:0007669"/>
    <property type="project" value="TreeGrafter"/>
</dbReference>
<evidence type="ECO:0000256" key="1">
    <source>
        <dbReference type="ARBA" id="ARBA00009764"/>
    </source>
</evidence>
<comment type="caution">
    <text evidence="8">The sequence shown here is derived from an EMBL/GenBank/DDBJ whole genome shotgun (WGS) entry which is preliminary data.</text>
</comment>
<keyword evidence="8" id="KW-0969">Cilium</keyword>
<evidence type="ECO:0000256" key="3">
    <source>
        <dbReference type="ARBA" id="ARBA00023054"/>
    </source>
</evidence>
<dbReference type="InterPro" id="IPR010809">
    <property type="entry name" value="FliD_C"/>
</dbReference>
<accession>A0AAW5VZW4</accession>
<feature type="domain" description="Flagellar hook-associated protein 2 C-terminal" evidence="7">
    <location>
        <begin position="224"/>
        <end position="444"/>
    </location>
</feature>
<feature type="domain" description="Flagellar hook-associated protein 2 N-terminal" evidence="6">
    <location>
        <begin position="10"/>
        <end position="105"/>
    </location>
</feature>
<dbReference type="GO" id="GO:0009421">
    <property type="term" value="C:bacterial-type flagellum filament cap"/>
    <property type="evidence" value="ECO:0007669"/>
    <property type="project" value="InterPro"/>
</dbReference>
<comment type="function">
    <text evidence="5">Required for morphogenesis and for the elongation of the flagellar filament by facilitating polymerization of the flagellin monomers at the tip of growing filament. Forms a capping structure, which prevents flagellin subunits (transported through the central channel of the flagellum) from leaking out without polymerization at the distal end.</text>
</comment>
<dbReference type="InterPro" id="IPR040026">
    <property type="entry name" value="FliD"/>
</dbReference>
<sequence>MAISAIGVGSGLKLDELLEDLRKTEKKSLVVIQNRQVANTNKISAYGQLKSGLSELQAAAKKLNSEDLYGAVKTTANSEDIKVSGTAKAAPGQYAIKVTSLATRQTLTASAQETRDTALGEGGKITVTLANGKEHSLDMSGKDTSLQGVMNAINADAELGMKATIINTGDPQKPYHLQLSAAETGKAASITSIKVENNDALADVLNIDVDPDNPQAGGFLHVKASNAELTINGIPITSESNTLKDTVEGLEITLNKASSETINIDVSKDNSKAAEAIKEYVAAYNKFNKSIRTLTAYNPDLKQGSALTGDSLAREAQNAMREATLGHVNGDGEIRTLIGLGINLDPKTGELQIDDKKLDAALKNNMADVQKMFVGEQAIAGRVQKAADDFVKKGGRIDKAQEGAEKVGKALQDQYDTADKRIEEKMEAYRKQFVQLDVMINRMQGTSNYLSQQLSMLGNMNSNK</sequence>
<dbReference type="InterPro" id="IPR003481">
    <property type="entry name" value="FliD_N"/>
</dbReference>
<dbReference type="Pfam" id="PF02465">
    <property type="entry name" value="FliD_N"/>
    <property type="match status" value="1"/>
</dbReference>
<dbReference type="EMBL" id="JAPKNB010000012">
    <property type="protein sequence ID" value="MCX5566930.1"/>
    <property type="molecule type" value="Genomic_DNA"/>
</dbReference>
<reference evidence="8" key="1">
    <citation type="submission" date="2022-11" db="EMBL/GenBank/DDBJ databases">
        <title>Biodiversity and phylogenetic relationships of bacteria.</title>
        <authorList>
            <person name="Machado R.A.R."/>
            <person name="Bhat A."/>
            <person name="Loulou A."/>
            <person name="Kallel S."/>
        </authorList>
    </citation>
    <scope>NUCLEOTIDE SEQUENCE</scope>
    <source>
        <strain evidence="8">DSM 16503</strain>
    </source>
</reference>
<evidence type="ECO:0000259" key="7">
    <source>
        <dbReference type="Pfam" id="PF07195"/>
    </source>
</evidence>
<dbReference type="Proteomes" id="UP001208074">
    <property type="component" value="Unassembled WGS sequence"/>
</dbReference>
<dbReference type="Pfam" id="PF07195">
    <property type="entry name" value="FliD_C"/>
    <property type="match status" value="1"/>
</dbReference>
<dbReference type="AlphaFoldDB" id="A0AAW5VZW4"/>
<dbReference type="PANTHER" id="PTHR30288">
    <property type="entry name" value="FLAGELLAR CAP/ASSEMBLY PROTEIN FLID"/>
    <property type="match status" value="1"/>
</dbReference>
<comment type="subcellular location">
    <subcellularLocation>
        <location evidence="5">Secreted</location>
    </subcellularLocation>
    <subcellularLocation>
        <location evidence="5">Bacterial flagellum</location>
    </subcellularLocation>
</comment>
<evidence type="ECO:0000313" key="8">
    <source>
        <dbReference type="EMBL" id="MCX5566930.1"/>
    </source>
</evidence>
<evidence type="ECO:0000256" key="2">
    <source>
        <dbReference type="ARBA" id="ARBA00011255"/>
    </source>
</evidence>
<evidence type="ECO:0000256" key="4">
    <source>
        <dbReference type="ARBA" id="ARBA00023143"/>
    </source>
</evidence>
<evidence type="ECO:0000259" key="6">
    <source>
        <dbReference type="Pfam" id="PF02465"/>
    </source>
</evidence>
<comment type="subunit">
    <text evidence="2 5">Homopentamer.</text>
</comment>
<keyword evidence="3" id="KW-0175">Coiled coil</keyword>
<keyword evidence="5" id="KW-0964">Secreted</keyword>
<evidence type="ECO:0000313" key="9">
    <source>
        <dbReference type="Proteomes" id="UP001208074"/>
    </source>
</evidence>
<protein>
    <recommendedName>
        <fullName evidence="5">Flagellar hook-associated protein 2</fullName>
        <shortName evidence="5">HAP2</shortName>
    </recommendedName>
    <alternativeName>
        <fullName evidence="5">Flagellar cap protein</fullName>
    </alternativeName>
</protein>
<dbReference type="GO" id="GO:0009424">
    <property type="term" value="C:bacterial-type flagellum hook"/>
    <property type="evidence" value="ECO:0007669"/>
    <property type="project" value="UniProtKB-UniRule"/>
</dbReference>
<dbReference type="RefSeq" id="WP_026484536.1">
    <property type="nucleotide sequence ID" value="NZ_JAPKNB010000012.1"/>
</dbReference>
<name>A0AAW5VZW4_9BURK</name>
<organism evidence="8 9">
    <name type="scientific">Alcaligenes phenolicus</name>
    <dbReference type="NCBI Taxonomy" id="232846"/>
    <lineage>
        <taxon>Bacteria</taxon>
        <taxon>Pseudomonadati</taxon>
        <taxon>Pseudomonadota</taxon>
        <taxon>Betaproteobacteria</taxon>
        <taxon>Burkholderiales</taxon>
        <taxon>Alcaligenaceae</taxon>
        <taxon>Alcaligenes</taxon>
    </lineage>
</organism>
<dbReference type="GO" id="GO:0005576">
    <property type="term" value="C:extracellular region"/>
    <property type="evidence" value="ECO:0007669"/>
    <property type="project" value="UniProtKB-SubCell"/>
</dbReference>